<dbReference type="PRINTS" id="PR01483">
    <property type="entry name" value="FASYNTHASE"/>
</dbReference>
<proteinExistence type="predicted"/>
<dbReference type="EMBL" id="AUZX01005974">
    <property type="protein sequence ID" value="EQD65920.1"/>
    <property type="molecule type" value="Genomic_DNA"/>
</dbReference>
<feature type="non-terminal residue" evidence="6">
    <location>
        <position position="176"/>
    </location>
</feature>
<reference evidence="6" key="2">
    <citation type="journal article" date="2014" name="ISME J.">
        <title>Microbial stratification in low pH oxic and suboxic macroscopic growths along an acid mine drainage.</title>
        <authorList>
            <person name="Mendez-Garcia C."/>
            <person name="Mesa V."/>
            <person name="Sprenger R.R."/>
            <person name="Richter M."/>
            <person name="Diez M.S."/>
            <person name="Solano J."/>
            <person name="Bargiela R."/>
            <person name="Golyshina O.V."/>
            <person name="Manteca A."/>
            <person name="Ramos J.L."/>
            <person name="Gallego J.R."/>
            <person name="Llorente I."/>
            <person name="Martins Dos Santos V.A."/>
            <person name="Jensen O.N."/>
            <person name="Pelaez A.I."/>
            <person name="Sanchez J."/>
            <person name="Ferrer M."/>
        </authorList>
    </citation>
    <scope>NUCLEOTIDE SEQUENCE</scope>
</reference>
<dbReference type="GO" id="GO:0005829">
    <property type="term" value="C:cytosol"/>
    <property type="evidence" value="ECO:0007669"/>
    <property type="project" value="TreeGrafter"/>
</dbReference>
<accession>T1CFX8</accession>
<organism evidence="6">
    <name type="scientific">mine drainage metagenome</name>
    <dbReference type="NCBI Taxonomy" id="410659"/>
    <lineage>
        <taxon>unclassified sequences</taxon>
        <taxon>metagenomes</taxon>
        <taxon>ecological metagenomes</taxon>
    </lineage>
</organism>
<evidence type="ECO:0000256" key="3">
    <source>
        <dbReference type="ARBA" id="ARBA00023315"/>
    </source>
</evidence>
<dbReference type="InterPro" id="IPR001227">
    <property type="entry name" value="Ac_transferase_dom_sf"/>
</dbReference>
<dbReference type="InterPro" id="IPR016035">
    <property type="entry name" value="Acyl_Trfase/lysoPLipase"/>
</dbReference>
<name>T1CFX8_9ZZZZ</name>
<dbReference type="PANTHER" id="PTHR42681:SF1">
    <property type="entry name" value="MALONYL-COA-ACYL CARRIER PROTEIN TRANSACYLASE, MITOCHONDRIAL"/>
    <property type="match status" value="1"/>
</dbReference>
<evidence type="ECO:0000256" key="2">
    <source>
        <dbReference type="ARBA" id="ARBA00022679"/>
    </source>
</evidence>
<dbReference type="SMART" id="SM00827">
    <property type="entry name" value="PKS_AT"/>
    <property type="match status" value="1"/>
</dbReference>
<dbReference type="Gene3D" id="3.30.70.250">
    <property type="entry name" value="Malonyl-CoA ACP transacylase, ACP-binding"/>
    <property type="match status" value="1"/>
</dbReference>
<feature type="domain" description="Malonyl-CoA:ACP transacylase (MAT)" evidence="5">
    <location>
        <begin position="24"/>
        <end position="176"/>
    </location>
</feature>
<dbReference type="Gene3D" id="3.40.366.10">
    <property type="entry name" value="Malonyl-Coenzyme A Acyl Carrier Protein, domain 2"/>
    <property type="match status" value="1"/>
</dbReference>
<gene>
    <name evidence="6" type="ORF">B1A_08343</name>
</gene>
<evidence type="ECO:0000256" key="1">
    <source>
        <dbReference type="ARBA" id="ARBA00013258"/>
    </source>
</evidence>
<dbReference type="GO" id="GO:0006633">
    <property type="term" value="P:fatty acid biosynthetic process"/>
    <property type="evidence" value="ECO:0007669"/>
    <property type="project" value="InterPro"/>
</dbReference>
<comment type="caution">
    <text evidence="6">The sequence shown here is derived from an EMBL/GenBank/DDBJ whole genome shotgun (WGS) entry which is preliminary data.</text>
</comment>
<evidence type="ECO:0000256" key="4">
    <source>
        <dbReference type="ARBA" id="ARBA00048462"/>
    </source>
</evidence>
<sequence>MAYVMNAVSRVPSPESRVQNLAFVFPGQGSQAVGMLSELAAQHVEIEATFAEVSAAVSHDLWALAQQGPEDRLNRTEHTQPALLAAGIAVWRVWRKLGGALPELMAGHSLGEYTALVAADALDLDEAAALVAERGRLMQEAVPQGEGAMAALLGGDDAVIAEVCVQVAEGQIVAPA</sequence>
<dbReference type="Pfam" id="PF00698">
    <property type="entry name" value="Acyl_transf_1"/>
    <property type="match status" value="1"/>
</dbReference>
<dbReference type="SUPFAM" id="SSF52151">
    <property type="entry name" value="FabD/lysophospholipase-like"/>
    <property type="match status" value="1"/>
</dbReference>
<dbReference type="PANTHER" id="PTHR42681">
    <property type="entry name" value="MALONYL-COA-ACYL CARRIER PROTEIN TRANSACYLASE, MITOCHONDRIAL"/>
    <property type="match status" value="1"/>
</dbReference>
<keyword evidence="3" id="KW-0012">Acyltransferase</keyword>
<protein>
    <recommendedName>
        <fullName evidence="1">[acyl-carrier-protein] S-malonyltransferase</fullName>
        <ecNumber evidence="1">2.3.1.39</ecNumber>
    </recommendedName>
</protein>
<dbReference type="GO" id="GO:0004312">
    <property type="term" value="F:fatty acid synthase activity"/>
    <property type="evidence" value="ECO:0007669"/>
    <property type="project" value="InterPro"/>
</dbReference>
<comment type="catalytic activity">
    <reaction evidence="4">
        <text>holo-[ACP] + malonyl-CoA = malonyl-[ACP] + CoA</text>
        <dbReference type="Rhea" id="RHEA:41792"/>
        <dbReference type="Rhea" id="RHEA-COMP:9623"/>
        <dbReference type="Rhea" id="RHEA-COMP:9685"/>
        <dbReference type="ChEBI" id="CHEBI:57287"/>
        <dbReference type="ChEBI" id="CHEBI:57384"/>
        <dbReference type="ChEBI" id="CHEBI:64479"/>
        <dbReference type="ChEBI" id="CHEBI:78449"/>
        <dbReference type="EC" id="2.3.1.39"/>
    </reaction>
</comment>
<dbReference type="GO" id="GO:0005835">
    <property type="term" value="C:fatty acid synthase complex"/>
    <property type="evidence" value="ECO:0007669"/>
    <property type="project" value="InterPro"/>
</dbReference>
<reference evidence="6" key="1">
    <citation type="submission" date="2013-08" db="EMBL/GenBank/DDBJ databases">
        <authorList>
            <person name="Mendez C."/>
            <person name="Richter M."/>
            <person name="Ferrer M."/>
            <person name="Sanchez J."/>
        </authorList>
    </citation>
    <scope>NUCLEOTIDE SEQUENCE</scope>
</reference>
<keyword evidence="2" id="KW-0808">Transferase</keyword>
<dbReference type="EC" id="2.3.1.39" evidence="1"/>
<evidence type="ECO:0000259" key="5">
    <source>
        <dbReference type="SMART" id="SM00827"/>
    </source>
</evidence>
<dbReference type="InterPro" id="IPR050858">
    <property type="entry name" value="Mal-CoA-ACP_Trans/PKS_FabD"/>
</dbReference>
<dbReference type="AlphaFoldDB" id="T1CFX8"/>
<evidence type="ECO:0000313" key="6">
    <source>
        <dbReference type="EMBL" id="EQD65920.1"/>
    </source>
</evidence>
<dbReference type="InterPro" id="IPR014043">
    <property type="entry name" value="Acyl_transferase_dom"/>
</dbReference>
<dbReference type="GO" id="GO:0004314">
    <property type="term" value="F:[acyl-carrier-protein] S-malonyltransferase activity"/>
    <property type="evidence" value="ECO:0007669"/>
    <property type="project" value="UniProtKB-EC"/>
</dbReference>
<dbReference type="InterPro" id="IPR003965">
    <property type="entry name" value="Fatty_acid_synthase"/>
</dbReference>